<name>I2Q7N9_9BACT</name>
<feature type="compositionally biased region" description="Basic and acidic residues" evidence="1">
    <location>
        <begin position="42"/>
        <end position="54"/>
    </location>
</feature>
<dbReference type="HOGENOM" id="CLU_2824143_0_0_7"/>
<evidence type="ECO:0000313" key="3">
    <source>
        <dbReference type="EMBL" id="EIG55795.1"/>
    </source>
</evidence>
<dbReference type="OrthoDB" id="9805928at2"/>
<dbReference type="InterPro" id="IPR010093">
    <property type="entry name" value="SinI_DNA-bd"/>
</dbReference>
<gene>
    <name evidence="3" type="ORF">DesU5LDRAFT_0074</name>
</gene>
<dbReference type="EMBL" id="JH600067">
    <property type="protein sequence ID" value="EIG55795.1"/>
    <property type="molecule type" value="Genomic_DNA"/>
</dbReference>
<dbReference type="STRING" id="596152.DesU5LDRAFT_0074"/>
<sequence length="66" mass="7467">MEHTILTTPQAAAILQVDTSWIRQLILSGRLPAEKKGRDWLIKSEDLDKMERPKRGPKPKYGKGPA</sequence>
<dbReference type="Pfam" id="PF12728">
    <property type="entry name" value="HTH_17"/>
    <property type="match status" value="1"/>
</dbReference>
<dbReference type="NCBIfam" id="TIGR01764">
    <property type="entry name" value="excise"/>
    <property type="match status" value="1"/>
</dbReference>
<proteinExistence type="predicted"/>
<dbReference type="AlphaFoldDB" id="I2Q7N9"/>
<dbReference type="GO" id="GO:0003677">
    <property type="term" value="F:DNA binding"/>
    <property type="evidence" value="ECO:0007669"/>
    <property type="project" value="UniProtKB-KW"/>
</dbReference>
<evidence type="ECO:0000256" key="1">
    <source>
        <dbReference type="SAM" id="MobiDB-lite"/>
    </source>
</evidence>
<keyword evidence="3" id="KW-0238">DNA-binding</keyword>
<reference evidence="3" key="1">
    <citation type="submission" date="2011-11" db="EMBL/GenBank/DDBJ databases">
        <title>Improved High-Quality Draft sequence of Desulfovibrio sp. U5L.</title>
        <authorList>
            <consortium name="US DOE Joint Genome Institute"/>
            <person name="Lucas S."/>
            <person name="Han J."/>
            <person name="Lapidus A."/>
            <person name="Cheng J.-F."/>
            <person name="Goodwin L."/>
            <person name="Pitluck S."/>
            <person name="Peters L."/>
            <person name="Ovchinnikova G."/>
            <person name="Held B."/>
            <person name="Detter J.C."/>
            <person name="Han C."/>
            <person name="Tapia R."/>
            <person name="Land M."/>
            <person name="Hauser L."/>
            <person name="Kyrpides N."/>
            <person name="Ivanova N."/>
            <person name="Pagani I."/>
            <person name="Gabster J."/>
            <person name="Walker C."/>
            <person name="Stolyar S."/>
            <person name="Stahl D."/>
            <person name="Arkin A."/>
            <person name="Dehal P."/>
            <person name="Hazen T."/>
            <person name="Woyke T."/>
        </authorList>
    </citation>
    <scope>NUCLEOTIDE SEQUENCE [LARGE SCALE GENOMIC DNA]</scope>
    <source>
        <strain evidence="3">U5L</strain>
    </source>
</reference>
<dbReference type="InterPro" id="IPR041657">
    <property type="entry name" value="HTH_17"/>
</dbReference>
<protein>
    <submittedName>
        <fullName evidence="3">DNA-binding protein, excisionase family</fullName>
    </submittedName>
</protein>
<accession>I2Q7N9</accession>
<organism evidence="3">
    <name type="scientific">Desulfovibrio sp. U5L</name>
    <dbReference type="NCBI Taxonomy" id="596152"/>
    <lineage>
        <taxon>Bacteria</taxon>
        <taxon>Pseudomonadati</taxon>
        <taxon>Thermodesulfobacteriota</taxon>
        <taxon>Desulfovibrionia</taxon>
        <taxon>Desulfovibrionales</taxon>
        <taxon>Desulfovibrionaceae</taxon>
        <taxon>Desulfovibrio</taxon>
    </lineage>
</organism>
<feature type="compositionally biased region" description="Basic residues" evidence="1">
    <location>
        <begin position="55"/>
        <end position="66"/>
    </location>
</feature>
<feature type="region of interest" description="Disordered" evidence="1">
    <location>
        <begin position="42"/>
        <end position="66"/>
    </location>
</feature>
<evidence type="ECO:0000259" key="2">
    <source>
        <dbReference type="Pfam" id="PF12728"/>
    </source>
</evidence>
<dbReference type="eggNOG" id="ENOG5031NH6">
    <property type="taxonomic scope" value="Bacteria"/>
</dbReference>
<feature type="domain" description="Helix-turn-helix" evidence="2">
    <location>
        <begin position="6"/>
        <end position="49"/>
    </location>
</feature>